<comment type="caution">
    <text evidence="1">The sequence shown here is derived from an EMBL/GenBank/DDBJ whole genome shotgun (WGS) entry which is preliminary data.</text>
</comment>
<protein>
    <submittedName>
        <fullName evidence="1">Uncharacterized protein</fullName>
    </submittedName>
</protein>
<name>A0ABN2NPH7_9PSEU</name>
<sequence length="173" mass="19019">MTDPREAALAAMRAAEALGLGTWHIYLSPAPGRGSAARGHLIGALGQDVAEPWLPDHFSPRLTPLNCSDTEVSDERLRIEDNLPTDHELRSIQSAQRLFVPDGPILLSTSAGVYAMAGDRVVQLVRLDSPLHELNDIAEGLVGLKVWHKRELELSTRYAADEARQWLLDESQP</sequence>
<accession>A0ABN2NPH7</accession>
<evidence type="ECO:0000313" key="1">
    <source>
        <dbReference type="EMBL" id="GAA1877839.1"/>
    </source>
</evidence>
<keyword evidence="2" id="KW-1185">Reference proteome</keyword>
<organism evidence="1 2">
    <name type="scientific">Pseudonocardia ailaonensis</name>
    <dbReference type="NCBI Taxonomy" id="367279"/>
    <lineage>
        <taxon>Bacteria</taxon>
        <taxon>Bacillati</taxon>
        <taxon>Actinomycetota</taxon>
        <taxon>Actinomycetes</taxon>
        <taxon>Pseudonocardiales</taxon>
        <taxon>Pseudonocardiaceae</taxon>
        <taxon>Pseudonocardia</taxon>
    </lineage>
</organism>
<dbReference type="RefSeq" id="WP_344427105.1">
    <property type="nucleotide sequence ID" value="NZ_BAAAQK010000028.1"/>
</dbReference>
<reference evidence="1 2" key="1">
    <citation type="journal article" date="2019" name="Int. J. Syst. Evol. Microbiol.">
        <title>The Global Catalogue of Microorganisms (GCM) 10K type strain sequencing project: providing services to taxonomists for standard genome sequencing and annotation.</title>
        <authorList>
            <consortium name="The Broad Institute Genomics Platform"/>
            <consortium name="The Broad Institute Genome Sequencing Center for Infectious Disease"/>
            <person name="Wu L."/>
            <person name="Ma J."/>
        </authorList>
    </citation>
    <scope>NUCLEOTIDE SEQUENCE [LARGE SCALE GENOMIC DNA]</scope>
    <source>
        <strain evidence="1 2">JCM 16009</strain>
    </source>
</reference>
<evidence type="ECO:0000313" key="2">
    <source>
        <dbReference type="Proteomes" id="UP001500449"/>
    </source>
</evidence>
<dbReference type="EMBL" id="BAAAQK010000028">
    <property type="protein sequence ID" value="GAA1877839.1"/>
    <property type="molecule type" value="Genomic_DNA"/>
</dbReference>
<gene>
    <name evidence="1" type="ORF">GCM10009836_69020</name>
</gene>
<proteinExistence type="predicted"/>
<dbReference type="Proteomes" id="UP001500449">
    <property type="component" value="Unassembled WGS sequence"/>
</dbReference>